<feature type="transmembrane region" description="Helical" evidence="7">
    <location>
        <begin position="422"/>
        <end position="444"/>
    </location>
</feature>
<organism evidence="9 10">
    <name type="scientific">Williamsia phyllosphaerae</name>
    <dbReference type="NCBI Taxonomy" id="885042"/>
    <lineage>
        <taxon>Bacteria</taxon>
        <taxon>Bacillati</taxon>
        <taxon>Actinomycetota</taxon>
        <taxon>Actinomycetes</taxon>
        <taxon>Mycobacteriales</taxon>
        <taxon>Nocardiaceae</taxon>
        <taxon>Williamsia</taxon>
    </lineage>
</organism>
<evidence type="ECO:0000256" key="1">
    <source>
        <dbReference type="ARBA" id="ARBA00004651"/>
    </source>
</evidence>
<keyword evidence="6 7" id="KW-0472">Membrane</keyword>
<dbReference type="Proteomes" id="UP000632454">
    <property type="component" value="Unassembled WGS sequence"/>
</dbReference>
<evidence type="ECO:0000259" key="8">
    <source>
        <dbReference type="PROSITE" id="PS50850"/>
    </source>
</evidence>
<comment type="caution">
    <text evidence="9">The sequence shown here is derived from an EMBL/GenBank/DDBJ whole genome shotgun (WGS) entry which is preliminary data.</text>
</comment>
<feature type="transmembrane region" description="Helical" evidence="7">
    <location>
        <begin position="192"/>
        <end position="210"/>
    </location>
</feature>
<name>A0ABQ1UA55_9NOCA</name>
<dbReference type="EMBL" id="BMCS01000001">
    <property type="protein sequence ID" value="GGF14246.1"/>
    <property type="molecule type" value="Genomic_DNA"/>
</dbReference>
<feature type="transmembrane region" description="Helical" evidence="7">
    <location>
        <begin position="352"/>
        <end position="377"/>
    </location>
</feature>
<proteinExistence type="predicted"/>
<dbReference type="SUPFAM" id="SSF103473">
    <property type="entry name" value="MFS general substrate transporter"/>
    <property type="match status" value="1"/>
</dbReference>
<evidence type="ECO:0000256" key="2">
    <source>
        <dbReference type="ARBA" id="ARBA00022448"/>
    </source>
</evidence>
<dbReference type="PANTHER" id="PTHR42718:SF46">
    <property type="entry name" value="BLR6921 PROTEIN"/>
    <property type="match status" value="1"/>
</dbReference>
<dbReference type="PROSITE" id="PS50850">
    <property type="entry name" value="MFS"/>
    <property type="match status" value="1"/>
</dbReference>
<feature type="transmembrane region" description="Helical" evidence="7">
    <location>
        <begin position="389"/>
        <end position="410"/>
    </location>
</feature>
<dbReference type="InterPro" id="IPR036259">
    <property type="entry name" value="MFS_trans_sf"/>
</dbReference>
<evidence type="ECO:0000256" key="6">
    <source>
        <dbReference type="ARBA" id="ARBA00023136"/>
    </source>
</evidence>
<keyword evidence="4 7" id="KW-0812">Transmembrane</keyword>
<protein>
    <submittedName>
        <fullName evidence="9">MFS transporter</fullName>
    </submittedName>
</protein>
<sequence length="464" mass="47602">MKRSLAFVVAACFFMENLDATIVTTAAPSIGRDLGVPAAGVGLIIAAYVVALAVVIPLGNWLITRLPMRTVFVGAVLIFTAASLACAFADDLTTLTALRVLQGIGGALMVPVGRQAVLREAPKEKVLAIMSFIVWPGLLAPVIAPLAGGLITTHAGWQTIFWINVPLGILAAVAAFRLVPAVTDGGTGRFDAVGFVLLGCGLGGVTWSAHLIGDTAATSTTTWAWVLGAGLACAAAVAHLRRHASPIVDIGVLRDRVLGISQLSVSGFWMIVSAVPFLMPLMMQTVFGWSPVTAGVVVMFVFAGNICAKPFTTALIRAFGFRPLLAFSTAGLVLVTALTGLCTASAGPVPLAALAFIGGILRSIALTAFSVVGFATIGPESRRAANTVVVVNQQIATGLGVAAAAIAISLGGRLTEAGTHTAFAWAFVLIAAVGLVPAITVWLLPRNAGSELRPAARRSPSKVG</sequence>
<evidence type="ECO:0000256" key="7">
    <source>
        <dbReference type="SAM" id="Phobius"/>
    </source>
</evidence>
<keyword evidence="5 7" id="KW-1133">Transmembrane helix</keyword>
<comment type="subcellular location">
    <subcellularLocation>
        <location evidence="1">Cell membrane</location>
        <topology evidence="1">Multi-pass membrane protein</topology>
    </subcellularLocation>
</comment>
<feature type="transmembrane region" description="Helical" evidence="7">
    <location>
        <begin position="36"/>
        <end position="58"/>
    </location>
</feature>
<dbReference type="RefSeq" id="WP_188487060.1">
    <property type="nucleotide sequence ID" value="NZ_BMCS01000001.1"/>
</dbReference>
<keyword evidence="3" id="KW-1003">Cell membrane</keyword>
<feature type="transmembrane region" description="Helical" evidence="7">
    <location>
        <begin position="324"/>
        <end position="346"/>
    </location>
</feature>
<feature type="transmembrane region" description="Helical" evidence="7">
    <location>
        <begin position="159"/>
        <end position="180"/>
    </location>
</feature>
<feature type="transmembrane region" description="Helical" evidence="7">
    <location>
        <begin position="126"/>
        <end position="147"/>
    </location>
</feature>
<evidence type="ECO:0000256" key="5">
    <source>
        <dbReference type="ARBA" id="ARBA00022989"/>
    </source>
</evidence>
<dbReference type="Pfam" id="PF07690">
    <property type="entry name" value="MFS_1"/>
    <property type="match status" value="1"/>
</dbReference>
<dbReference type="Gene3D" id="1.20.1250.20">
    <property type="entry name" value="MFS general substrate transporter like domains"/>
    <property type="match status" value="2"/>
</dbReference>
<evidence type="ECO:0000313" key="9">
    <source>
        <dbReference type="EMBL" id="GGF14246.1"/>
    </source>
</evidence>
<gene>
    <name evidence="9" type="ORF">GCM10007298_07830</name>
</gene>
<evidence type="ECO:0000256" key="4">
    <source>
        <dbReference type="ARBA" id="ARBA00022692"/>
    </source>
</evidence>
<feature type="transmembrane region" description="Helical" evidence="7">
    <location>
        <begin position="222"/>
        <end position="240"/>
    </location>
</feature>
<evidence type="ECO:0000256" key="3">
    <source>
        <dbReference type="ARBA" id="ARBA00022475"/>
    </source>
</evidence>
<feature type="transmembrane region" description="Helical" evidence="7">
    <location>
        <begin position="289"/>
        <end position="312"/>
    </location>
</feature>
<evidence type="ECO:0000313" key="10">
    <source>
        <dbReference type="Proteomes" id="UP000632454"/>
    </source>
</evidence>
<feature type="transmembrane region" description="Helical" evidence="7">
    <location>
        <begin position="96"/>
        <end position="114"/>
    </location>
</feature>
<feature type="transmembrane region" description="Helical" evidence="7">
    <location>
        <begin position="70"/>
        <end position="90"/>
    </location>
</feature>
<feature type="transmembrane region" description="Helical" evidence="7">
    <location>
        <begin position="260"/>
        <end position="283"/>
    </location>
</feature>
<dbReference type="InterPro" id="IPR020846">
    <property type="entry name" value="MFS_dom"/>
</dbReference>
<dbReference type="InterPro" id="IPR011701">
    <property type="entry name" value="MFS"/>
</dbReference>
<accession>A0ABQ1UA55</accession>
<dbReference type="PANTHER" id="PTHR42718">
    <property type="entry name" value="MAJOR FACILITATOR SUPERFAMILY MULTIDRUG TRANSPORTER MFSC"/>
    <property type="match status" value="1"/>
</dbReference>
<reference evidence="10" key="1">
    <citation type="journal article" date="2019" name="Int. J. Syst. Evol. Microbiol.">
        <title>The Global Catalogue of Microorganisms (GCM) 10K type strain sequencing project: providing services to taxonomists for standard genome sequencing and annotation.</title>
        <authorList>
            <consortium name="The Broad Institute Genomics Platform"/>
            <consortium name="The Broad Institute Genome Sequencing Center for Infectious Disease"/>
            <person name="Wu L."/>
            <person name="Ma J."/>
        </authorList>
    </citation>
    <scope>NUCLEOTIDE SEQUENCE [LARGE SCALE GENOMIC DNA]</scope>
    <source>
        <strain evidence="10">CCM 7855</strain>
    </source>
</reference>
<keyword evidence="10" id="KW-1185">Reference proteome</keyword>
<feature type="domain" description="Major facilitator superfamily (MFS) profile" evidence="8">
    <location>
        <begin position="5"/>
        <end position="449"/>
    </location>
</feature>
<keyword evidence="2" id="KW-0813">Transport</keyword>